<dbReference type="PANTHER" id="PTHR21937">
    <property type="entry name" value="CCDC66 DOMAIN-CONTAINING PROTEIN"/>
    <property type="match status" value="1"/>
</dbReference>
<accession>A0A9W7W7X4</accession>
<reference evidence="2" key="1">
    <citation type="submission" date="2021-02" db="EMBL/GenBank/DDBJ databases">
        <title>Comparative genomics reveals that relaxation of natural selection precedes convergent phenotypic evolution of cavefish.</title>
        <authorList>
            <person name="Peng Z."/>
        </authorList>
    </citation>
    <scope>NUCLEOTIDE SEQUENCE</scope>
    <source>
        <tissue evidence="2">Muscle</tissue>
    </source>
</reference>
<sequence length="110" mass="12849">MGEAERLGYLRRRKEEEEERRKAAEERKRRDEEAAMRAEEEARLQAELFARQRAALAQHLKFHRGLFVEAGGLDQTQDISRPWVFSYFALLKLLGLNHTSAHEDALTDIL</sequence>
<gene>
    <name evidence="2" type="ORF">IRJ41_005238</name>
</gene>
<evidence type="ECO:0000256" key="1">
    <source>
        <dbReference type="SAM" id="MobiDB-lite"/>
    </source>
</evidence>
<feature type="region of interest" description="Disordered" evidence="1">
    <location>
        <begin position="1"/>
        <end position="35"/>
    </location>
</feature>
<dbReference type="AlphaFoldDB" id="A0A9W7W7X4"/>
<evidence type="ECO:0000313" key="2">
    <source>
        <dbReference type="EMBL" id="KAI7790457.1"/>
    </source>
</evidence>
<dbReference type="InterPro" id="IPR031440">
    <property type="entry name" value="DUF4670"/>
</dbReference>
<name>A0A9W7W7X4_TRIRA</name>
<comment type="caution">
    <text evidence="2">The sequence shown here is derived from an EMBL/GenBank/DDBJ whole genome shotgun (WGS) entry which is preliminary data.</text>
</comment>
<dbReference type="PANTHER" id="PTHR21937:SF5">
    <property type="entry name" value="GENE 973-RELATED"/>
    <property type="match status" value="1"/>
</dbReference>
<evidence type="ECO:0000313" key="3">
    <source>
        <dbReference type="Proteomes" id="UP001059041"/>
    </source>
</evidence>
<keyword evidence="3" id="KW-1185">Reference proteome</keyword>
<dbReference type="EMBL" id="JAFHDT010000111">
    <property type="protein sequence ID" value="KAI7790457.1"/>
    <property type="molecule type" value="Genomic_DNA"/>
</dbReference>
<dbReference type="Proteomes" id="UP001059041">
    <property type="component" value="Unassembled WGS sequence"/>
</dbReference>
<organism evidence="2 3">
    <name type="scientific">Triplophysa rosa</name>
    <name type="common">Cave loach</name>
    <dbReference type="NCBI Taxonomy" id="992332"/>
    <lineage>
        <taxon>Eukaryota</taxon>
        <taxon>Metazoa</taxon>
        <taxon>Chordata</taxon>
        <taxon>Craniata</taxon>
        <taxon>Vertebrata</taxon>
        <taxon>Euteleostomi</taxon>
        <taxon>Actinopterygii</taxon>
        <taxon>Neopterygii</taxon>
        <taxon>Teleostei</taxon>
        <taxon>Ostariophysi</taxon>
        <taxon>Cypriniformes</taxon>
        <taxon>Nemacheilidae</taxon>
        <taxon>Triplophysa</taxon>
    </lineage>
</organism>
<protein>
    <submittedName>
        <fullName evidence="2">Trichohyalin-like</fullName>
    </submittedName>
</protein>
<proteinExistence type="predicted"/>